<dbReference type="GO" id="GO:0006308">
    <property type="term" value="P:DNA catabolic process"/>
    <property type="evidence" value="ECO:0007669"/>
    <property type="project" value="UniProtKB-UniRule"/>
</dbReference>
<dbReference type="Pfam" id="PF02601">
    <property type="entry name" value="Exonuc_VII_L"/>
    <property type="match status" value="1"/>
</dbReference>
<comment type="caution">
    <text evidence="9">The sequence shown here is derived from an EMBL/GenBank/DDBJ whole genome shotgun (WGS) entry which is preliminary data.</text>
</comment>
<evidence type="ECO:0000256" key="4">
    <source>
        <dbReference type="ARBA" id="ARBA00022839"/>
    </source>
</evidence>
<accession>A0A347ZNM2</accession>
<dbReference type="AlphaFoldDB" id="A0A347ZNM2"/>
<dbReference type="PANTHER" id="PTHR30008">
    <property type="entry name" value="EXODEOXYRIBONUCLEASE 7 LARGE SUBUNIT"/>
    <property type="match status" value="1"/>
</dbReference>
<dbReference type="HAMAP" id="MF_00378">
    <property type="entry name" value="Exonuc_7_L"/>
    <property type="match status" value="1"/>
</dbReference>
<organism evidence="9 10">
    <name type="scientific">Pelolinea submarina</name>
    <dbReference type="NCBI Taxonomy" id="913107"/>
    <lineage>
        <taxon>Bacteria</taxon>
        <taxon>Bacillati</taxon>
        <taxon>Chloroflexota</taxon>
        <taxon>Anaerolineae</taxon>
        <taxon>Anaerolineales</taxon>
        <taxon>Anaerolineaceae</taxon>
        <taxon>Pelolinea</taxon>
    </lineage>
</organism>
<dbReference type="EC" id="3.1.11.6" evidence="5"/>
<evidence type="ECO:0000259" key="7">
    <source>
        <dbReference type="Pfam" id="PF02601"/>
    </source>
</evidence>
<comment type="function">
    <text evidence="5">Bidirectionally degrades single-stranded DNA into large acid-insoluble oligonucleotides, which are then degraded further into small acid-soluble oligonucleotides.</text>
</comment>
<proteinExistence type="inferred from homology"/>
<dbReference type="OrthoDB" id="9802795at2"/>
<keyword evidence="10" id="KW-1185">Reference proteome</keyword>
<dbReference type="InterPro" id="IPR025824">
    <property type="entry name" value="OB-fold_nuc-bd_dom"/>
</dbReference>
<name>A0A347ZNM2_9CHLR</name>
<evidence type="ECO:0000256" key="6">
    <source>
        <dbReference type="RuleBase" id="RU004355"/>
    </source>
</evidence>
<dbReference type="Proteomes" id="UP000256388">
    <property type="component" value="Unassembled WGS sequence"/>
</dbReference>
<dbReference type="CDD" id="cd04489">
    <property type="entry name" value="ExoVII_LU_OBF"/>
    <property type="match status" value="1"/>
</dbReference>
<dbReference type="EMBL" id="QUMS01000002">
    <property type="protein sequence ID" value="REG08506.1"/>
    <property type="molecule type" value="Genomic_DNA"/>
</dbReference>
<comment type="similarity">
    <text evidence="5 6">Belongs to the XseA family.</text>
</comment>
<keyword evidence="4 5" id="KW-0269">Exonuclease</keyword>
<dbReference type="GO" id="GO:0005737">
    <property type="term" value="C:cytoplasm"/>
    <property type="evidence" value="ECO:0007669"/>
    <property type="project" value="UniProtKB-SubCell"/>
</dbReference>
<dbReference type="NCBIfam" id="TIGR00237">
    <property type="entry name" value="xseA"/>
    <property type="match status" value="1"/>
</dbReference>
<dbReference type="GO" id="GO:0003676">
    <property type="term" value="F:nucleic acid binding"/>
    <property type="evidence" value="ECO:0007669"/>
    <property type="project" value="InterPro"/>
</dbReference>
<dbReference type="InterPro" id="IPR003753">
    <property type="entry name" value="Exonuc_VII_L"/>
</dbReference>
<evidence type="ECO:0000313" key="10">
    <source>
        <dbReference type="Proteomes" id="UP000256388"/>
    </source>
</evidence>
<keyword evidence="3 5" id="KW-0378">Hydrolase</keyword>
<keyword evidence="1 5" id="KW-0963">Cytoplasm</keyword>
<evidence type="ECO:0000256" key="2">
    <source>
        <dbReference type="ARBA" id="ARBA00022722"/>
    </source>
</evidence>
<comment type="subunit">
    <text evidence="5">Heterooligomer composed of large and small subunits.</text>
</comment>
<sequence length="410" mass="45226">MFSHESGLPLNIYSVSDLTAYIRAVLESNENLIDIWVSGEISNLSQPKSGHIYFTLKDANASLRCVIWREQAWRLKGALRDGMSVEAHGSISVYEQGGQYQLYVDGLRAAGEGLLYQEFLRLKAELEAEGLFDEERKRSLPRYPRLIGIVTSPTGAALQDMLNTLRGRYPLAEVVLAPATVQGDDAPPQIVHAIEALNRVVKPDVILVARGGGSLEDLWAFNDERVVRAVAASRVPVISGVGHETDFTLTDFAADLRAPTPTGAAVLAVPNISDLAAELNGWTLRLQQNVLEALSRSSMVLNEKAHRLERQSPLWQVRQDRQYLDGLSQRLQLHINHDLKNRRSTLVYFGERLTGLDPAHILRRGYALVKDSTGSLITSAKQVKLGEDIAVQLADGSLDAQVQQVHSKEG</sequence>
<dbReference type="InterPro" id="IPR020579">
    <property type="entry name" value="Exonuc_VII_lsu_C"/>
</dbReference>
<dbReference type="GO" id="GO:0009318">
    <property type="term" value="C:exodeoxyribonuclease VII complex"/>
    <property type="evidence" value="ECO:0007669"/>
    <property type="project" value="UniProtKB-UniRule"/>
</dbReference>
<evidence type="ECO:0000256" key="3">
    <source>
        <dbReference type="ARBA" id="ARBA00022801"/>
    </source>
</evidence>
<evidence type="ECO:0000313" key="9">
    <source>
        <dbReference type="EMBL" id="REG08506.1"/>
    </source>
</evidence>
<evidence type="ECO:0000256" key="5">
    <source>
        <dbReference type="HAMAP-Rule" id="MF_00378"/>
    </source>
</evidence>
<dbReference type="Pfam" id="PF13742">
    <property type="entry name" value="tRNA_anti_2"/>
    <property type="match status" value="1"/>
</dbReference>
<comment type="catalytic activity">
    <reaction evidence="5 6">
        <text>Exonucleolytic cleavage in either 5'- to 3'- or 3'- to 5'-direction to yield nucleoside 5'-phosphates.</text>
        <dbReference type="EC" id="3.1.11.6"/>
    </reaction>
</comment>
<dbReference type="GO" id="GO:0008855">
    <property type="term" value="F:exodeoxyribonuclease VII activity"/>
    <property type="evidence" value="ECO:0007669"/>
    <property type="project" value="UniProtKB-UniRule"/>
</dbReference>
<evidence type="ECO:0000259" key="8">
    <source>
        <dbReference type="Pfam" id="PF13742"/>
    </source>
</evidence>
<dbReference type="PANTHER" id="PTHR30008:SF0">
    <property type="entry name" value="EXODEOXYRIBONUCLEASE 7 LARGE SUBUNIT"/>
    <property type="match status" value="1"/>
</dbReference>
<protein>
    <recommendedName>
        <fullName evidence="5">Exodeoxyribonuclease 7 large subunit</fullName>
        <ecNumber evidence="5">3.1.11.6</ecNumber>
    </recommendedName>
    <alternativeName>
        <fullName evidence="5">Exodeoxyribonuclease VII large subunit</fullName>
        <shortName evidence="5">Exonuclease VII large subunit</shortName>
    </alternativeName>
</protein>
<feature type="domain" description="OB-fold nucleic acid binding" evidence="8">
    <location>
        <begin position="13"/>
        <end position="107"/>
    </location>
</feature>
<gene>
    <name evidence="5" type="primary">xseA</name>
    <name evidence="9" type="ORF">DFR64_1874</name>
</gene>
<keyword evidence="2 5" id="KW-0540">Nuclease</keyword>
<feature type="domain" description="Exonuclease VII large subunit C-terminal" evidence="7">
    <location>
        <begin position="131"/>
        <end position="346"/>
    </location>
</feature>
<reference evidence="9 10" key="1">
    <citation type="submission" date="2018-08" db="EMBL/GenBank/DDBJ databases">
        <title>Genomic Encyclopedia of Type Strains, Phase IV (KMG-IV): sequencing the most valuable type-strain genomes for metagenomic binning, comparative biology and taxonomic classification.</title>
        <authorList>
            <person name="Goeker M."/>
        </authorList>
    </citation>
    <scope>NUCLEOTIDE SEQUENCE [LARGE SCALE GENOMIC DNA]</scope>
    <source>
        <strain evidence="9 10">DSM 23923</strain>
    </source>
</reference>
<evidence type="ECO:0000256" key="1">
    <source>
        <dbReference type="ARBA" id="ARBA00022490"/>
    </source>
</evidence>
<dbReference type="RefSeq" id="WP_116225159.1">
    <property type="nucleotide sequence ID" value="NZ_AP018437.1"/>
</dbReference>
<comment type="subcellular location">
    <subcellularLocation>
        <location evidence="5 6">Cytoplasm</location>
    </subcellularLocation>
</comment>